<evidence type="ECO:0000313" key="12">
    <source>
        <dbReference type="EMBL" id="MDR6208199.1"/>
    </source>
</evidence>
<feature type="domain" description="Core-binding (CB)" evidence="11">
    <location>
        <begin position="28"/>
        <end position="115"/>
    </location>
</feature>
<dbReference type="InterPro" id="IPR010998">
    <property type="entry name" value="Integrase_recombinase_N"/>
</dbReference>
<dbReference type="PANTHER" id="PTHR30349:SF77">
    <property type="entry name" value="TYROSINE RECOMBINASE XERC"/>
    <property type="match status" value="1"/>
</dbReference>
<dbReference type="Gene3D" id="1.10.150.130">
    <property type="match status" value="1"/>
</dbReference>
<accession>A0ABD5CUL8</accession>
<keyword evidence="8" id="KW-0131">Cell cycle</keyword>
<dbReference type="PANTHER" id="PTHR30349">
    <property type="entry name" value="PHAGE INTEGRASE-RELATED"/>
    <property type="match status" value="1"/>
</dbReference>
<dbReference type="InterPro" id="IPR050090">
    <property type="entry name" value="Tyrosine_recombinase_XerCD"/>
</dbReference>
<gene>
    <name evidence="12" type="ORF">QF025_007000</name>
</gene>
<keyword evidence="5" id="KW-0229">DNA integration</keyword>
<evidence type="ECO:0000256" key="5">
    <source>
        <dbReference type="ARBA" id="ARBA00022908"/>
    </source>
</evidence>
<dbReference type="Gene3D" id="1.10.443.10">
    <property type="entry name" value="Intergrase catalytic core"/>
    <property type="match status" value="1"/>
</dbReference>
<keyword evidence="7" id="KW-0233">DNA recombination</keyword>
<protein>
    <submittedName>
        <fullName evidence="12">Site-specific recombinase XerD</fullName>
    </submittedName>
</protein>
<evidence type="ECO:0000313" key="13">
    <source>
        <dbReference type="Proteomes" id="UP001245184"/>
    </source>
</evidence>
<dbReference type="AlphaFoldDB" id="A0ABD5CUL8"/>
<evidence type="ECO:0000259" key="11">
    <source>
        <dbReference type="PROSITE" id="PS51900"/>
    </source>
</evidence>
<evidence type="ECO:0000259" key="10">
    <source>
        <dbReference type="PROSITE" id="PS51898"/>
    </source>
</evidence>
<dbReference type="InterPro" id="IPR013762">
    <property type="entry name" value="Integrase-like_cat_sf"/>
</dbReference>
<dbReference type="GO" id="GO:0051301">
    <property type="term" value="P:cell division"/>
    <property type="evidence" value="ECO:0007669"/>
    <property type="project" value="UniProtKB-KW"/>
</dbReference>
<dbReference type="Proteomes" id="UP001245184">
    <property type="component" value="Unassembled WGS sequence"/>
</dbReference>
<dbReference type="InterPro" id="IPR002104">
    <property type="entry name" value="Integrase_catalytic"/>
</dbReference>
<dbReference type="InterPro" id="IPR011010">
    <property type="entry name" value="DNA_brk_join_enz"/>
</dbReference>
<feature type="domain" description="Tyr recombinase" evidence="10">
    <location>
        <begin position="161"/>
        <end position="361"/>
    </location>
</feature>
<dbReference type="GO" id="GO:0005737">
    <property type="term" value="C:cytoplasm"/>
    <property type="evidence" value="ECO:0007669"/>
    <property type="project" value="UniProtKB-SubCell"/>
</dbReference>
<dbReference type="GO" id="GO:0006310">
    <property type="term" value="P:DNA recombination"/>
    <property type="evidence" value="ECO:0007669"/>
    <property type="project" value="UniProtKB-KW"/>
</dbReference>
<dbReference type="CDD" id="cd00397">
    <property type="entry name" value="DNA_BRE_C"/>
    <property type="match status" value="1"/>
</dbReference>
<keyword evidence="4" id="KW-0159">Chromosome partition</keyword>
<sequence>MRLIFTDNTFSVAGVPAPGVPFLINGEGELVESANRYLYFVSCISGRTRAETTRRTYADHLCDFFSFLEENNLSWDSVSHSHLAAWRNGMQSRGLKRTTCNSRIRTASAFYTWCRRTDLIDRLPFDRSEMLVRKPAGFLAHVDASGNRVDANELALPSTRPVPKFLSLRDAAAFMQSLSPARTRLVGWLMVLAGLRREEAAWLDIRVLPNLGGHDPAKSMKVALDPAITPTKGSKERWVHIPYVLAGHLHDYLMRERPRLAKMYKQRYGRATTRLFLTRTGEELSLDGLDEQFRQASRRSGIRCHPHMLRHTFAVHELVRMSGKPKINALKWVSDRLGHASVTTTEIYVKAADIVSHDDADGYVAEMLQAMARGYADDRPQAR</sequence>
<dbReference type="Pfam" id="PF00589">
    <property type="entry name" value="Phage_integrase"/>
    <property type="match status" value="1"/>
</dbReference>
<organism evidence="12 13">
    <name type="scientific">Paraburkholderia graminis</name>
    <dbReference type="NCBI Taxonomy" id="60548"/>
    <lineage>
        <taxon>Bacteria</taxon>
        <taxon>Pseudomonadati</taxon>
        <taxon>Pseudomonadota</taxon>
        <taxon>Betaproteobacteria</taxon>
        <taxon>Burkholderiales</taxon>
        <taxon>Burkholderiaceae</taxon>
        <taxon>Paraburkholderia</taxon>
    </lineage>
</organism>
<evidence type="ECO:0000256" key="2">
    <source>
        <dbReference type="ARBA" id="ARBA00022490"/>
    </source>
</evidence>
<dbReference type="InterPro" id="IPR044068">
    <property type="entry name" value="CB"/>
</dbReference>
<dbReference type="GO" id="GO:0015074">
    <property type="term" value="P:DNA integration"/>
    <property type="evidence" value="ECO:0007669"/>
    <property type="project" value="UniProtKB-KW"/>
</dbReference>
<dbReference type="SUPFAM" id="SSF56349">
    <property type="entry name" value="DNA breaking-rejoining enzymes"/>
    <property type="match status" value="1"/>
</dbReference>
<keyword evidence="3" id="KW-0132">Cell division</keyword>
<evidence type="ECO:0000256" key="1">
    <source>
        <dbReference type="ARBA" id="ARBA00004496"/>
    </source>
</evidence>
<evidence type="ECO:0000256" key="4">
    <source>
        <dbReference type="ARBA" id="ARBA00022829"/>
    </source>
</evidence>
<evidence type="ECO:0000256" key="6">
    <source>
        <dbReference type="ARBA" id="ARBA00023125"/>
    </source>
</evidence>
<keyword evidence="6 9" id="KW-0238">DNA-binding</keyword>
<evidence type="ECO:0000256" key="8">
    <source>
        <dbReference type="ARBA" id="ARBA00023306"/>
    </source>
</evidence>
<evidence type="ECO:0000256" key="3">
    <source>
        <dbReference type="ARBA" id="ARBA00022618"/>
    </source>
</evidence>
<comment type="caution">
    <text evidence="12">The sequence shown here is derived from an EMBL/GenBank/DDBJ whole genome shotgun (WGS) entry which is preliminary data.</text>
</comment>
<name>A0ABD5CUL8_9BURK</name>
<reference evidence="12 13" key="1">
    <citation type="submission" date="2023-08" db="EMBL/GenBank/DDBJ databases">
        <title>Genome sequencing of plant associated microbes to promote plant fitness in Sorghum bicolor and Oryza sativa.</title>
        <authorList>
            <person name="Coleman-Derr D."/>
        </authorList>
    </citation>
    <scope>NUCLEOTIDE SEQUENCE [LARGE SCALE GENOMIC DNA]</scope>
    <source>
        <strain evidence="12 13">SLBN-33</strain>
    </source>
</reference>
<dbReference type="InterPro" id="IPR004107">
    <property type="entry name" value="Integrase_SAM-like_N"/>
</dbReference>
<evidence type="ECO:0000256" key="9">
    <source>
        <dbReference type="PROSITE-ProRule" id="PRU01248"/>
    </source>
</evidence>
<dbReference type="PROSITE" id="PS51900">
    <property type="entry name" value="CB"/>
    <property type="match status" value="1"/>
</dbReference>
<dbReference type="GO" id="GO:0003677">
    <property type="term" value="F:DNA binding"/>
    <property type="evidence" value="ECO:0007669"/>
    <property type="project" value="UniProtKB-UniRule"/>
</dbReference>
<dbReference type="EMBL" id="JAVIZN010000003">
    <property type="protein sequence ID" value="MDR6208199.1"/>
    <property type="molecule type" value="Genomic_DNA"/>
</dbReference>
<dbReference type="Pfam" id="PF02899">
    <property type="entry name" value="Phage_int_SAM_1"/>
    <property type="match status" value="1"/>
</dbReference>
<dbReference type="RefSeq" id="WP_310035671.1">
    <property type="nucleotide sequence ID" value="NZ_JAVIZN010000003.1"/>
</dbReference>
<dbReference type="PROSITE" id="PS51898">
    <property type="entry name" value="TYR_RECOMBINASE"/>
    <property type="match status" value="1"/>
</dbReference>
<keyword evidence="2" id="KW-0963">Cytoplasm</keyword>
<dbReference type="GO" id="GO:0007059">
    <property type="term" value="P:chromosome segregation"/>
    <property type="evidence" value="ECO:0007669"/>
    <property type="project" value="UniProtKB-KW"/>
</dbReference>
<evidence type="ECO:0000256" key="7">
    <source>
        <dbReference type="ARBA" id="ARBA00023172"/>
    </source>
</evidence>
<comment type="subcellular location">
    <subcellularLocation>
        <location evidence="1">Cytoplasm</location>
    </subcellularLocation>
</comment>
<proteinExistence type="predicted"/>